<proteinExistence type="inferred from homology"/>
<evidence type="ECO:0000256" key="7">
    <source>
        <dbReference type="ARBA" id="ARBA00022889"/>
    </source>
</evidence>
<dbReference type="AlphaFoldDB" id="A0AAV7QG04"/>
<comment type="similarity">
    <text evidence="3">Belongs to the CAS family.</text>
</comment>
<evidence type="ECO:0000256" key="8">
    <source>
        <dbReference type="ARBA" id="ARBA00022949"/>
    </source>
</evidence>
<dbReference type="Pfam" id="PF08824">
    <property type="entry name" value="Serine_rich"/>
    <property type="match status" value="1"/>
</dbReference>
<dbReference type="PRINTS" id="PR00452">
    <property type="entry name" value="SH3DOMAIN"/>
</dbReference>
<keyword evidence="8" id="KW-0965">Cell junction</keyword>
<dbReference type="Gene3D" id="1.20.120.830">
    <property type="entry name" value="Serine-rich domain"/>
    <property type="match status" value="1"/>
</dbReference>
<feature type="compositionally biased region" description="Low complexity" evidence="10">
    <location>
        <begin position="354"/>
        <end position="371"/>
    </location>
</feature>
<dbReference type="Pfam" id="PF00018">
    <property type="entry name" value="SH3_1"/>
    <property type="match status" value="1"/>
</dbReference>
<keyword evidence="5" id="KW-0963">Cytoplasm</keyword>
<dbReference type="FunFam" id="2.30.30.40:FF:000009">
    <property type="entry name" value="Breast cancer anti-estrogen resistance 1"/>
    <property type="match status" value="1"/>
</dbReference>
<dbReference type="CDD" id="cd11844">
    <property type="entry name" value="SH3_CAS"/>
    <property type="match status" value="1"/>
</dbReference>
<organism evidence="12 13">
    <name type="scientific">Pleurodeles waltl</name>
    <name type="common">Iberian ribbed newt</name>
    <dbReference type="NCBI Taxonomy" id="8319"/>
    <lineage>
        <taxon>Eukaryota</taxon>
        <taxon>Metazoa</taxon>
        <taxon>Chordata</taxon>
        <taxon>Craniata</taxon>
        <taxon>Vertebrata</taxon>
        <taxon>Euteleostomi</taxon>
        <taxon>Amphibia</taxon>
        <taxon>Batrachia</taxon>
        <taxon>Caudata</taxon>
        <taxon>Salamandroidea</taxon>
        <taxon>Salamandridae</taxon>
        <taxon>Pleurodelinae</taxon>
        <taxon>Pleurodeles</taxon>
    </lineage>
</organism>
<evidence type="ECO:0000313" key="12">
    <source>
        <dbReference type="EMBL" id="KAJ1137218.1"/>
    </source>
</evidence>
<evidence type="ECO:0000256" key="4">
    <source>
        <dbReference type="ARBA" id="ARBA00022443"/>
    </source>
</evidence>
<protein>
    <recommendedName>
        <fullName evidence="11">SH3 domain-containing protein</fullName>
    </recommendedName>
</protein>
<dbReference type="GO" id="GO:0007169">
    <property type="term" value="P:cell surface receptor protein tyrosine kinase signaling pathway"/>
    <property type="evidence" value="ECO:0007669"/>
    <property type="project" value="TreeGrafter"/>
</dbReference>
<dbReference type="Gene3D" id="1.20.120.230">
    <property type="entry name" value="Alpha-catenin/vinculin-like"/>
    <property type="match status" value="1"/>
</dbReference>
<dbReference type="Gene3D" id="2.30.30.40">
    <property type="entry name" value="SH3 Domains"/>
    <property type="match status" value="1"/>
</dbReference>
<name>A0AAV7QG04_PLEWA</name>
<evidence type="ECO:0000259" key="11">
    <source>
        <dbReference type="PROSITE" id="PS50002"/>
    </source>
</evidence>
<evidence type="ECO:0000313" key="13">
    <source>
        <dbReference type="Proteomes" id="UP001066276"/>
    </source>
</evidence>
<dbReference type="GO" id="GO:0005925">
    <property type="term" value="C:focal adhesion"/>
    <property type="evidence" value="ECO:0007669"/>
    <property type="project" value="UniProtKB-SubCell"/>
</dbReference>
<dbReference type="InterPro" id="IPR021901">
    <property type="entry name" value="CAS_C"/>
</dbReference>
<dbReference type="Pfam" id="PF12026">
    <property type="entry name" value="CAS_C"/>
    <property type="match status" value="1"/>
</dbReference>
<feature type="region of interest" description="Disordered" evidence="10">
    <location>
        <begin position="70"/>
        <end position="106"/>
    </location>
</feature>
<dbReference type="EMBL" id="JANPWB010000010">
    <property type="protein sequence ID" value="KAJ1137218.1"/>
    <property type="molecule type" value="Genomic_DNA"/>
</dbReference>
<reference evidence="12" key="1">
    <citation type="journal article" date="2022" name="bioRxiv">
        <title>Sequencing and chromosome-scale assembly of the giantPleurodeles waltlgenome.</title>
        <authorList>
            <person name="Brown T."/>
            <person name="Elewa A."/>
            <person name="Iarovenko S."/>
            <person name="Subramanian E."/>
            <person name="Araus A.J."/>
            <person name="Petzold A."/>
            <person name="Susuki M."/>
            <person name="Suzuki K.-i.T."/>
            <person name="Hayashi T."/>
            <person name="Toyoda A."/>
            <person name="Oliveira C."/>
            <person name="Osipova E."/>
            <person name="Leigh N.D."/>
            <person name="Simon A."/>
            <person name="Yun M.H."/>
        </authorList>
    </citation>
    <scope>NUCLEOTIDE SEQUENCE</scope>
    <source>
        <strain evidence="12">20211129_DDA</strain>
        <tissue evidence="12">Liver</tissue>
    </source>
</reference>
<dbReference type="PANTHER" id="PTHR10654:SF14">
    <property type="entry name" value="EMBRYONAL FYN-ASSOCIATED SUBSTRATE"/>
    <property type="match status" value="1"/>
</dbReference>
<dbReference type="SUPFAM" id="SSF50044">
    <property type="entry name" value="SH3-domain"/>
    <property type="match status" value="1"/>
</dbReference>
<keyword evidence="6" id="KW-0597">Phosphoprotein</keyword>
<dbReference type="InterPro" id="IPR014928">
    <property type="entry name" value="Serine_rich_dom"/>
</dbReference>
<dbReference type="InterPro" id="IPR038319">
    <property type="entry name" value="Serine_rich_sf"/>
</dbReference>
<keyword evidence="13" id="KW-1185">Reference proteome</keyword>
<comment type="caution">
    <text evidence="12">The sequence shown here is derived from an EMBL/GenBank/DDBJ whole genome shotgun (WGS) entry which is preliminary data.</text>
</comment>
<evidence type="ECO:0000256" key="6">
    <source>
        <dbReference type="ARBA" id="ARBA00022553"/>
    </source>
</evidence>
<dbReference type="SMART" id="SM00326">
    <property type="entry name" value="SH3"/>
    <property type="match status" value="1"/>
</dbReference>
<gene>
    <name evidence="12" type="ORF">NDU88_003631</name>
</gene>
<keyword evidence="7" id="KW-0130">Cell adhesion</keyword>
<evidence type="ECO:0000256" key="3">
    <source>
        <dbReference type="ARBA" id="ARBA00007848"/>
    </source>
</evidence>
<dbReference type="PANTHER" id="PTHR10654">
    <property type="entry name" value="CAS SCAFFOLDING PROTEIN"/>
    <property type="match status" value="1"/>
</dbReference>
<evidence type="ECO:0000256" key="5">
    <source>
        <dbReference type="ARBA" id="ARBA00022490"/>
    </source>
</evidence>
<dbReference type="GO" id="GO:0005737">
    <property type="term" value="C:cytoplasm"/>
    <property type="evidence" value="ECO:0007669"/>
    <property type="project" value="UniProtKB-SubCell"/>
</dbReference>
<evidence type="ECO:0000256" key="2">
    <source>
        <dbReference type="ARBA" id="ARBA00004496"/>
    </source>
</evidence>
<sequence>MTTLLAKALYDNVAETVDELSFRKGDIMVVLEPDTAGLQGWWLCSLHGRQGIVPGNRVRLLEAGVNYQLGPRRDQLPQGQPCSPPPPLRPNRENNGHQTPGKESWGVYQVPPRCEAPCRGPPRSMEPQDVYQVPLARSCPKPLLHGGSPAKAQDNDYLVPDIMRTPRGKTQVPSEEESEVYVVPPGARLCLSPPLPAGVSSMQDEIYKVPRNVASCEPDLEEVYDHPQPLRESLKAPQSPGEVYDTPTSFGKKVARVAPQPVPTSCAEPEQIPEDIYDVPPAFQKMTEEVLEEEDEEDVYSAPSNLKRASALLNLYEVPEEILCAEADNLVYDVPALAMEEPCSPPTALHRLSISSAGSSRSKSSVESGSGKDAPLVIKEPVVDVVSALETLSRLHQCLQGLLAGFGGMHPPEMPDTEPLREALKDFIGFAQVAVMGSTQASDPTLHQRLARHLELLEEALRNLPRGGVGVPEASGGRRTKSIKTPVKGSETSSLQPSLLCQISESSASVAGLVQANANLLFQRPRLPSNESLSRRPLPALPTQLSAERLGTETASPAFVRKGSIQDRPLPPPPPVFISGKTELGPNEYEGIKLTEEYDYVHLKEAEKPSSQIGSALPGGRAPQQNGLPLIDPESPPDTPEELSPGTSPELEGMIHEQLTKNNLGGRSPDPSLEDLQLLHFYAGQCQGHYSTLLTAIDSFFASVRGNQPPKVFISHGKFVIVTAHKLVFIGDTLARLLASPELRAQVTACSNALCQSLKVVVLATKGAALQYPSLPAVQEMVDRVTELSGCSLAFATLLSRLAV</sequence>
<feature type="region of interest" description="Disordered" evidence="10">
    <location>
        <begin position="529"/>
        <end position="585"/>
    </location>
</feature>
<dbReference type="FunFam" id="1.20.120.230:FF:000001">
    <property type="entry name" value="Breast cancer anti-estrogen resistance 1"/>
    <property type="match status" value="1"/>
</dbReference>
<keyword evidence="4 9" id="KW-0728">SH3 domain</keyword>
<dbReference type="GO" id="GO:0005886">
    <property type="term" value="C:plasma membrane"/>
    <property type="evidence" value="ECO:0007669"/>
    <property type="project" value="TreeGrafter"/>
</dbReference>
<dbReference type="Proteomes" id="UP001066276">
    <property type="component" value="Chromosome 6"/>
</dbReference>
<feature type="domain" description="SH3" evidence="11">
    <location>
        <begin position="1"/>
        <end position="63"/>
    </location>
</feature>
<dbReference type="GO" id="GO:0007155">
    <property type="term" value="P:cell adhesion"/>
    <property type="evidence" value="ECO:0007669"/>
    <property type="project" value="UniProtKB-KW"/>
</dbReference>
<feature type="region of interest" description="Disordered" evidence="10">
    <location>
        <begin position="607"/>
        <end position="650"/>
    </location>
</feature>
<dbReference type="CDD" id="cd11564">
    <property type="entry name" value="FAT-like_CAS_C"/>
    <property type="match status" value="1"/>
</dbReference>
<dbReference type="PROSITE" id="PS50002">
    <property type="entry name" value="SH3"/>
    <property type="match status" value="1"/>
</dbReference>
<evidence type="ECO:0000256" key="1">
    <source>
        <dbReference type="ARBA" id="ARBA00004246"/>
    </source>
</evidence>
<feature type="region of interest" description="Disordered" evidence="10">
    <location>
        <begin position="467"/>
        <end position="491"/>
    </location>
</feature>
<dbReference type="InterPro" id="IPR001452">
    <property type="entry name" value="SH3_domain"/>
</dbReference>
<feature type="region of interest" description="Disordered" evidence="10">
    <location>
        <begin position="354"/>
        <end position="373"/>
    </location>
</feature>
<accession>A0AAV7QG04</accession>
<dbReference type="InterPro" id="IPR037362">
    <property type="entry name" value="CAS_fam"/>
</dbReference>
<dbReference type="GO" id="GO:0016477">
    <property type="term" value="P:cell migration"/>
    <property type="evidence" value="ECO:0007669"/>
    <property type="project" value="TreeGrafter"/>
</dbReference>
<dbReference type="InterPro" id="IPR036028">
    <property type="entry name" value="SH3-like_dom_sf"/>
</dbReference>
<evidence type="ECO:0000256" key="10">
    <source>
        <dbReference type="SAM" id="MobiDB-lite"/>
    </source>
</evidence>
<evidence type="ECO:0000256" key="9">
    <source>
        <dbReference type="PROSITE-ProRule" id="PRU00192"/>
    </source>
</evidence>
<comment type="subcellular location">
    <subcellularLocation>
        <location evidence="1">Cell junction</location>
        <location evidence="1">Focal adhesion</location>
    </subcellularLocation>
    <subcellularLocation>
        <location evidence="2">Cytoplasm</location>
    </subcellularLocation>
</comment>